<dbReference type="CDD" id="cd00519">
    <property type="entry name" value="Lipase_3"/>
    <property type="match status" value="1"/>
</dbReference>
<protein>
    <recommendedName>
        <fullName evidence="3">Fungal lipase-type domain-containing protein</fullName>
    </recommendedName>
</protein>
<feature type="domain" description="Fungal lipase-type" evidence="3">
    <location>
        <begin position="201"/>
        <end position="357"/>
    </location>
</feature>
<evidence type="ECO:0000256" key="2">
    <source>
        <dbReference type="SAM" id="Phobius"/>
    </source>
</evidence>
<dbReference type="PANTHER" id="PTHR46086:SF24">
    <property type="entry name" value="FUNGAL LIPASE-LIKE DOMAIN-CONTAINING PROTEIN"/>
    <property type="match status" value="1"/>
</dbReference>
<comment type="caution">
    <text evidence="4">The sequence shown here is derived from an EMBL/GenBank/DDBJ whole genome shotgun (WGS) entry which is preliminary data.</text>
</comment>
<dbReference type="EMBL" id="CACVBM020000888">
    <property type="protein sequence ID" value="CAA7024536.1"/>
    <property type="molecule type" value="Genomic_DNA"/>
</dbReference>
<accession>A0A6D2IHB9</accession>
<dbReference type="Proteomes" id="UP000467841">
    <property type="component" value="Unassembled WGS sequence"/>
</dbReference>
<name>A0A6D2IHB9_9BRAS</name>
<keyword evidence="2" id="KW-1133">Transmembrane helix</keyword>
<evidence type="ECO:0000313" key="4">
    <source>
        <dbReference type="EMBL" id="CAA7024536.1"/>
    </source>
</evidence>
<dbReference type="InterPro" id="IPR002921">
    <property type="entry name" value="Fungal_lipase-type"/>
</dbReference>
<keyword evidence="2" id="KW-0472">Membrane</keyword>
<organism evidence="4 5">
    <name type="scientific">Microthlaspi erraticum</name>
    <dbReference type="NCBI Taxonomy" id="1685480"/>
    <lineage>
        <taxon>Eukaryota</taxon>
        <taxon>Viridiplantae</taxon>
        <taxon>Streptophyta</taxon>
        <taxon>Embryophyta</taxon>
        <taxon>Tracheophyta</taxon>
        <taxon>Spermatophyta</taxon>
        <taxon>Magnoliopsida</taxon>
        <taxon>eudicotyledons</taxon>
        <taxon>Gunneridae</taxon>
        <taxon>Pentapetalae</taxon>
        <taxon>rosids</taxon>
        <taxon>malvids</taxon>
        <taxon>Brassicales</taxon>
        <taxon>Brassicaceae</taxon>
        <taxon>Coluteocarpeae</taxon>
        <taxon>Microthlaspi</taxon>
    </lineage>
</organism>
<dbReference type="GO" id="GO:0006629">
    <property type="term" value="P:lipid metabolic process"/>
    <property type="evidence" value="ECO:0007669"/>
    <property type="project" value="InterPro"/>
</dbReference>
<dbReference type="FunFam" id="3.40.50.1820:FF:000736">
    <property type="entry name" value="Triacylglycerol lipase-like 1"/>
    <property type="match status" value="1"/>
</dbReference>
<gene>
    <name evidence="4" type="ORF">MERR_LOCUS11771</name>
</gene>
<dbReference type="PANTHER" id="PTHR46086">
    <property type="entry name" value="ALPHA/BETA-HYDROLASES SUPERFAMILY PROTEIN"/>
    <property type="match status" value="1"/>
</dbReference>
<dbReference type="AlphaFoldDB" id="A0A6D2IHB9"/>
<keyword evidence="1" id="KW-0378">Hydrolase</keyword>
<dbReference type="GO" id="GO:0004806">
    <property type="term" value="F:triacylglycerol lipase activity"/>
    <property type="evidence" value="ECO:0007669"/>
    <property type="project" value="InterPro"/>
</dbReference>
<dbReference type="InterPro" id="IPR044819">
    <property type="entry name" value="OBL-like"/>
</dbReference>
<feature type="transmembrane region" description="Helical" evidence="2">
    <location>
        <begin position="279"/>
        <end position="300"/>
    </location>
</feature>
<dbReference type="SUPFAM" id="SSF53474">
    <property type="entry name" value="alpha/beta-Hydrolases"/>
    <property type="match status" value="1"/>
</dbReference>
<proteinExistence type="predicted"/>
<keyword evidence="2" id="KW-0812">Transmembrane</keyword>
<evidence type="ECO:0000313" key="5">
    <source>
        <dbReference type="Proteomes" id="UP000467841"/>
    </source>
</evidence>
<dbReference type="InterPro" id="IPR029058">
    <property type="entry name" value="AB_hydrolase_fold"/>
</dbReference>
<keyword evidence="5" id="KW-1185">Reference proteome</keyword>
<feature type="transmembrane region" description="Helical" evidence="2">
    <location>
        <begin position="49"/>
        <end position="68"/>
    </location>
</feature>
<evidence type="ECO:0000259" key="3">
    <source>
        <dbReference type="Pfam" id="PF01764"/>
    </source>
</evidence>
<reference evidence="4" key="1">
    <citation type="submission" date="2020-01" db="EMBL/GenBank/DDBJ databases">
        <authorList>
            <person name="Mishra B."/>
        </authorList>
    </citation>
    <scope>NUCLEOTIDE SEQUENCE [LARGE SCALE GENOMIC DNA]</scope>
</reference>
<sequence>MKFCNSYFLVDPTKANVLDLLLLLFSPNLTSTRFIDSPPDTLKSVRRSFASRWIIVLAILVQKILMFLRKPFAFLGRFLTYFPNLLTANGGFFKLILHLLTGNMVKPEESSATYTSFVGCTDRRVELDEKINAGTIEYNSMLSIMASKVSYENKSFITSVVKNTWKMDFVAYYDFYNAFQERNITQAFVCKASSTNPNLIVVSFRGTEPFDTDDWCTDLDISWYEFKNVGKVHAGFSRALGLQKNGWPKEIIAIGRQYAYYTIRQKLRDMLAKDKNLKFILTGHSLGGAIAALFPAILAVHGENELLDKLQGVYTFGQPRIGDEEFGEFMKDVIRKHGIEYERFVYNNDIVPRIPFDDKVLFSFKHYGSCNYFNSLYKGKVSEDAPNANYFSLLWLIPKLLIGAWEFLRSFIIQFWKGKEYKENWIMRFLRVVGIIFPGVTNHLPFDYVNTTRLGGLARPVATTTVEDKLALIA</sequence>
<evidence type="ECO:0000256" key="1">
    <source>
        <dbReference type="ARBA" id="ARBA00022801"/>
    </source>
</evidence>
<dbReference type="Gene3D" id="3.40.50.1820">
    <property type="entry name" value="alpha/beta hydrolase"/>
    <property type="match status" value="1"/>
</dbReference>
<dbReference type="Pfam" id="PF01764">
    <property type="entry name" value="Lipase_3"/>
    <property type="match status" value="1"/>
</dbReference>
<dbReference type="OrthoDB" id="438440at2759"/>